<dbReference type="InterPro" id="IPR011583">
    <property type="entry name" value="Chitinase_II/V-like_cat"/>
</dbReference>
<dbReference type="SUPFAM" id="SSF51445">
    <property type="entry name" value="(Trans)glycosidases"/>
    <property type="match status" value="1"/>
</dbReference>
<dbReference type="InterPro" id="IPR001223">
    <property type="entry name" value="Glyco_hydro18_cat"/>
</dbReference>
<dbReference type="PANTHER" id="PTHR11177:SF317">
    <property type="entry name" value="CHITINASE 12-RELATED"/>
    <property type="match status" value="1"/>
</dbReference>
<dbReference type="Gene3D" id="3.20.20.80">
    <property type="entry name" value="Glycosidases"/>
    <property type="match status" value="1"/>
</dbReference>
<feature type="domain" description="GH18" evidence="4">
    <location>
        <begin position="45"/>
        <end position="398"/>
    </location>
</feature>
<dbReference type="SMART" id="SM00636">
    <property type="entry name" value="Glyco_18"/>
    <property type="match status" value="1"/>
</dbReference>
<dbReference type="RefSeq" id="WP_341427721.1">
    <property type="nucleotide sequence ID" value="NZ_JBBUTG010000015.1"/>
</dbReference>
<evidence type="ECO:0000259" key="4">
    <source>
        <dbReference type="PROSITE" id="PS51910"/>
    </source>
</evidence>
<name>A0ABU9BWS1_9BURK</name>
<evidence type="ECO:0000256" key="2">
    <source>
        <dbReference type="ARBA" id="ARBA00012729"/>
    </source>
</evidence>
<sequence length="402" mass="42617">MTMTTRARAVFGHALIALAAITAAAPALAQSDLPPEALSTKPDGRYYTGYYPSWSDNWFDATGKTPGQVYAASKLARIPATYTHVNASFANPNFSWGGLAANSWSGTGIDFTATPKDIKAAIDVLHMRKMKVILAVGGATYNDWSPLAAEGAAGSGPRITALANIMKDLGFDGLDVDYEADADVTRYANATRAMRKAVDLAGGGRILAMAGWSTGADCIAATSGMADCAGKLSYWGGNAGRERLLVRDHADVAKMFDLVNVMSYDARYEHYDGVMAYKQYRSLFGKNTVVSIGFEPAPEGWAGGILVVNNADAQCTGSRILQDQYGKNLDSPYSVARFNLAVKKSKSANKNPHDGAMIWSILKTASGNCGSAQIASPGTVGQKSAKMLGLVNDPLLNDAPWK</sequence>
<evidence type="ECO:0000313" key="6">
    <source>
        <dbReference type="Proteomes" id="UP001371218"/>
    </source>
</evidence>
<comment type="caution">
    <text evidence="5">The sequence shown here is derived from an EMBL/GenBank/DDBJ whole genome shotgun (WGS) entry which is preliminary data.</text>
</comment>
<gene>
    <name evidence="5" type="ORF">AACH06_20980</name>
</gene>
<reference evidence="5 6" key="1">
    <citation type="submission" date="2024-04" db="EMBL/GenBank/DDBJ databases">
        <title>Novel species of the genus Ideonella isolated from streams.</title>
        <authorList>
            <person name="Lu H."/>
        </authorList>
    </citation>
    <scope>NUCLEOTIDE SEQUENCE [LARGE SCALE GENOMIC DNA]</scope>
    <source>
        <strain evidence="5 6">DXS29W</strain>
    </source>
</reference>
<dbReference type="GO" id="GO:0016787">
    <property type="term" value="F:hydrolase activity"/>
    <property type="evidence" value="ECO:0007669"/>
    <property type="project" value="UniProtKB-KW"/>
</dbReference>
<feature type="chain" id="PRO_5045609764" description="chitinase" evidence="3">
    <location>
        <begin position="30"/>
        <end position="402"/>
    </location>
</feature>
<dbReference type="Proteomes" id="UP001371218">
    <property type="component" value="Unassembled WGS sequence"/>
</dbReference>
<dbReference type="PROSITE" id="PS51910">
    <property type="entry name" value="GH18_2"/>
    <property type="match status" value="1"/>
</dbReference>
<dbReference type="InterPro" id="IPR050314">
    <property type="entry name" value="Glycosyl_Hydrlase_18"/>
</dbReference>
<feature type="signal peptide" evidence="3">
    <location>
        <begin position="1"/>
        <end position="29"/>
    </location>
</feature>
<dbReference type="Pfam" id="PF00704">
    <property type="entry name" value="Glyco_hydro_18"/>
    <property type="match status" value="1"/>
</dbReference>
<protein>
    <recommendedName>
        <fullName evidence="2">chitinase</fullName>
        <ecNumber evidence="2">3.2.1.14</ecNumber>
    </recommendedName>
</protein>
<evidence type="ECO:0000256" key="1">
    <source>
        <dbReference type="ARBA" id="ARBA00000822"/>
    </source>
</evidence>
<comment type="catalytic activity">
    <reaction evidence="1">
        <text>Random endo-hydrolysis of N-acetyl-beta-D-glucosaminide (1-&gt;4)-beta-linkages in chitin and chitodextrins.</text>
        <dbReference type="EC" id="3.2.1.14"/>
    </reaction>
</comment>
<keyword evidence="5" id="KW-0378">Hydrolase</keyword>
<accession>A0ABU9BWS1</accession>
<keyword evidence="6" id="KW-1185">Reference proteome</keyword>
<dbReference type="EMBL" id="JBBUTG010000015">
    <property type="protein sequence ID" value="MEK8033302.1"/>
    <property type="molecule type" value="Genomic_DNA"/>
</dbReference>
<proteinExistence type="predicted"/>
<dbReference type="PANTHER" id="PTHR11177">
    <property type="entry name" value="CHITINASE"/>
    <property type="match status" value="1"/>
</dbReference>
<dbReference type="EC" id="3.2.1.14" evidence="2"/>
<evidence type="ECO:0000313" key="5">
    <source>
        <dbReference type="EMBL" id="MEK8033302.1"/>
    </source>
</evidence>
<dbReference type="InterPro" id="IPR017853">
    <property type="entry name" value="GH"/>
</dbReference>
<organism evidence="5 6">
    <name type="scientific">Ideonella lacteola</name>
    <dbReference type="NCBI Taxonomy" id="2984193"/>
    <lineage>
        <taxon>Bacteria</taxon>
        <taxon>Pseudomonadati</taxon>
        <taxon>Pseudomonadota</taxon>
        <taxon>Betaproteobacteria</taxon>
        <taxon>Burkholderiales</taxon>
        <taxon>Sphaerotilaceae</taxon>
        <taxon>Ideonella</taxon>
    </lineage>
</organism>
<evidence type="ECO:0000256" key="3">
    <source>
        <dbReference type="SAM" id="SignalP"/>
    </source>
</evidence>
<keyword evidence="3" id="KW-0732">Signal</keyword>